<sequence>MEFMLQVFNKLLSLASTASSQKFQSHMWSQMLVSTYGFLKSISNVSGKDMQPLRKQWVFPLQ</sequence>
<gene>
    <name evidence="1" type="ORF">I79_022459</name>
</gene>
<accession>G3IFD7</accession>
<dbReference type="AlphaFoldDB" id="G3IFD7"/>
<organism evidence="1 2">
    <name type="scientific">Cricetulus griseus</name>
    <name type="common">Chinese hamster</name>
    <name type="synonym">Cricetulus barabensis griseus</name>
    <dbReference type="NCBI Taxonomy" id="10029"/>
    <lineage>
        <taxon>Eukaryota</taxon>
        <taxon>Metazoa</taxon>
        <taxon>Chordata</taxon>
        <taxon>Craniata</taxon>
        <taxon>Vertebrata</taxon>
        <taxon>Euteleostomi</taxon>
        <taxon>Mammalia</taxon>
        <taxon>Eutheria</taxon>
        <taxon>Euarchontoglires</taxon>
        <taxon>Glires</taxon>
        <taxon>Rodentia</taxon>
        <taxon>Myomorpha</taxon>
        <taxon>Muroidea</taxon>
        <taxon>Cricetidae</taxon>
        <taxon>Cricetinae</taxon>
        <taxon>Cricetulus</taxon>
    </lineage>
</organism>
<protein>
    <submittedName>
        <fullName evidence="1">Transcription initiation factor TFIID subunit 2</fullName>
    </submittedName>
</protein>
<evidence type="ECO:0000313" key="1">
    <source>
        <dbReference type="EMBL" id="EGW05864.1"/>
    </source>
</evidence>
<dbReference type="InParanoid" id="G3IFD7"/>
<dbReference type="GO" id="GO:0000976">
    <property type="term" value="F:transcription cis-regulatory region binding"/>
    <property type="evidence" value="ECO:0007669"/>
    <property type="project" value="TreeGrafter"/>
</dbReference>
<dbReference type="PANTHER" id="PTHR15137">
    <property type="entry name" value="TRANSCRIPTION INITIATION FACTOR TFIID"/>
    <property type="match status" value="1"/>
</dbReference>
<keyword evidence="1" id="KW-0648">Protein biosynthesis</keyword>
<keyword evidence="1" id="KW-0396">Initiation factor</keyword>
<reference evidence="2" key="1">
    <citation type="journal article" date="2011" name="Nat. Biotechnol.">
        <title>The genomic sequence of the Chinese hamster ovary (CHO)-K1 cell line.</title>
        <authorList>
            <person name="Xu X."/>
            <person name="Nagarajan H."/>
            <person name="Lewis N.E."/>
            <person name="Pan S."/>
            <person name="Cai Z."/>
            <person name="Liu X."/>
            <person name="Chen W."/>
            <person name="Xie M."/>
            <person name="Wang W."/>
            <person name="Hammond S."/>
            <person name="Andersen M.R."/>
            <person name="Neff N."/>
            <person name="Passarelli B."/>
            <person name="Koh W."/>
            <person name="Fan H.C."/>
            <person name="Wang J."/>
            <person name="Gui Y."/>
            <person name="Lee K.H."/>
            <person name="Betenbaugh M.J."/>
            <person name="Quake S.R."/>
            <person name="Famili I."/>
            <person name="Palsson B.O."/>
            <person name="Wang J."/>
        </authorList>
    </citation>
    <scope>NUCLEOTIDE SEQUENCE [LARGE SCALE GENOMIC DNA]</scope>
    <source>
        <strain evidence="2">CHO K1 cell line</strain>
    </source>
</reference>
<dbReference type="GO" id="GO:0003743">
    <property type="term" value="F:translation initiation factor activity"/>
    <property type="evidence" value="ECO:0007669"/>
    <property type="project" value="UniProtKB-KW"/>
</dbReference>
<evidence type="ECO:0000313" key="2">
    <source>
        <dbReference type="Proteomes" id="UP000001075"/>
    </source>
</evidence>
<proteinExistence type="predicted"/>
<dbReference type="GO" id="GO:0006367">
    <property type="term" value="P:transcription initiation at RNA polymerase II promoter"/>
    <property type="evidence" value="ECO:0007669"/>
    <property type="project" value="TreeGrafter"/>
</dbReference>
<dbReference type="InterPro" id="IPR037813">
    <property type="entry name" value="TAF2"/>
</dbReference>
<dbReference type="Proteomes" id="UP000001075">
    <property type="component" value="Unassembled WGS sequence"/>
</dbReference>
<dbReference type="PANTHER" id="PTHR15137:SF9">
    <property type="entry name" value="TRANSCRIPTION INITIATION FACTOR TFIID SUBUNIT 2"/>
    <property type="match status" value="1"/>
</dbReference>
<dbReference type="GO" id="GO:0016251">
    <property type="term" value="F:RNA polymerase II general transcription initiation factor activity"/>
    <property type="evidence" value="ECO:0007669"/>
    <property type="project" value="TreeGrafter"/>
</dbReference>
<dbReference type="GO" id="GO:0003682">
    <property type="term" value="F:chromatin binding"/>
    <property type="evidence" value="ECO:0007669"/>
    <property type="project" value="TreeGrafter"/>
</dbReference>
<name>G3IFD7_CRIGR</name>
<dbReference type="EMBL" id="JH002367">
    <property type="protein sequence ID" value="EGW05864.1"/>
    <property type="molecule type" value="Genomic_DNA"/>
</dbReference>
<dbReference type="GO" id="GO:0005669">
    <property type="term" value="C:transcription factor TFIID complex"/>
    <property type="evidence" value="ECO:0007669"/>
    <property type="project" value="InterPro"/>
</dbReference>
<dbReference type="STRING" id="10029.G3IFD7"/>